<evidence type="ECO:0000313" key="18">
    <source>
        <dbReference type="EMBL" id="OGY61124.1"/>
    </source>
</evidence>
<dbReference type="Gene3D" id="3.40.50.880">
    <property type="match status" value="1"/>
</dbReference>
<evidence type="ECO:0000256" key="7">
    <source>
        <dbReference type="ARBA" id="ARBA00022840"/>
    </source>
</evidence>
<feature type="domain" description="CTP synthase N-terminal" evidence="17">
    <location>
        <begin position="5"/>
        <end position="268"/>
    </location>
</feature>
<keyword evidence="9" id="KW-0315">Glutamine amidotransferase</keyword>
<evidence type="ECO:0000256" key="13">
    <source>
        <dbReference type="ARBA" id="ARBA00075170"/>
    </source>
</evidence>
<dbReference type="Pfam" id="PF00117">
    <property type="entry name" value="GATase"/>
    <property type="match status" value="1"/>
</dbReference>
<dbReference type="GO" id="GO:0097268">
    <property type="term" value="C:cytoophidium"/>
    <property type="evidence" value="ECO:0007669"/>
    <property type="project" value="UniProtKB-ARBA"/>
</dbReference>
<dbReference type="FunFam" id="3.40.50.300:FF:000009">
    <property type="entry name" value="CTP synthase"/>
    <property type="match status" value="1"/>
</dbReference>
<comment type="catalytic activity">
    <reaction evidence="11">
        <text>UTP + L-glutamine + ATP + H2O = CTP + L-glutamate + ADP + phosphate + 2 H(+)</text>
        <dbReference type="Rhea" id="RHEA:26426"/>
        <dbReference type="ChEBI" id="CHEBI:15377"/>
        <dbReference type="ChEBI" id="CHEBI:15378"/>
        <dbReference type="ChEBI" id="CHEBI:29985"/>
        <dbReference type="ChEBI" id="CHEBI:30616"/>
        <dbReference type="ChEBI" id="CHEBI:37563"/>
        <dbReference type="ChEBI" id="CHEBI:43474"/>
        <dbReference type="ChEBI" id="CHEBI:46398"/>
        <dbReference type="ChEBI" id="CHEBI:58359"/>
        <dbReference type="ChEBI" id="CHEBI:456216"/>
        <dbReference type="EC" id="6.3.4.2"/>
    </reaction>
</comment>
<dbReference type="InterPro" id="IPR027417">
    <property type="entry name" value="P-loop_NTPase"/>
</dbReference>
<dbReference type="CDD" id="cd01746">
    <property type="entry name" value="GATase1_CTP_Synthase"/>
    <property type="match status" value="1"/>
</dbReference>
<evidence type="ECO:0000256" key="11">
    <source>
        <dbReference type="ARBA" id="ARBA00047781"/>
    </source>
</evidence>
<dbReference type="GO" id="GO:0046872">
    <property type="term" value="F:metal ion binding"/>
    <property type="evidence" value="ECO:0007669"/>
    <property type="project" value="UniProtKB-KW"/>
</dbReference>
<dbReference type="InterPro" id="IPR033828">
    <property type="entry name" value="GATase1_CTP_Synthase"/>
</dbReference>
<keyword evidence="10" id="KW-0665">Pyrimidine biosynthesis</keyword>
<dbReference type="Gene3D" id="3.40.50.300">
    <property type="entry name" value="P-loop containing nucleotide triphosphate hydrolases"/>
    <property type="match status" value="1"/>
</dbReference>
<comment type="caution">
    <text evidence="18">The sequence shown here is derived from an EMBL/GenBank/DDBJ whole genome shotgun (WGS) entry which is preliminary data.</text>
</comment>
<dbReference type="SUPFAM" id="SSF52317">
    <property type="entry name" value="Class I glutamine amidotransferase-like"/>
    <property type="match status" value="1"/>
</dbReference>
<dbReference type="PANTHER" id="PTHR11550">
    <property type="entry name" value="CTP SYNTHASE"/>
    <property type="match status" value="1"/>
</dbReference>
<evidence type="ECO:0000256" key="4">
    <source>
        <dbReference type="ARBA" id="ARBA00022598"/>
    </source>
</evidence>
<gene>
    <name evidence="18" type="ORF">A3I33_01410</name>
</gene>
<evidence type="ECO:0000256" key="1">
    <source>
        <dbReference type="ARBA" id="ARBA00005171"/>
    </source>
</evidence>
<dbReference type="NCBIfam" id="NF003792">
    <property type="entry name" value="PRK05380.1"/>
    <property type="match status" value="1"/>
</dbReference>
<comment type="similarity">
    <text evidence="2">Belongs to the CTP synthase family.</text>
</comment>
<dbReference type="InterPro" id="IPR017456">
    <property type="entry name" value="CTP_synthase_N"/>
</dbReference>
<accession>A0A1G1Z9E4</accession>
<reference evidence="18 19" key="1">
    <citation type="journal article" date="2016" name="Nat. Commun.">
        <title>Thousands of microbial genomes shed light on interconnected biogeochemical processes in an aquifer system.</title>
        <authorList>
            <person name="Anantharaman K."/>
            <person name="Brown C.T."/>
            <person name="Hug L.A."/>
            <person name="Sharon I."/>
            <person name="Castelle C.J."/>
            <person name="Probst A.J."/>
            <person name="Thomas B.C."/>
            <person name="Singh A."/>
            <person name="Wilkins M.J."/>
            <person name="Karaoz U."/>
            <person name="Brodie E.L."/>
            <person name="Williams K.H."/>
            <person name="Hubbard S.S."/>
            <person name="Banfield J.F."/>
        </authorList>
    </citation>
    <scope>NUCLEOTIDE SEQUENCE [LARGE SCALE GENOMIC DNA]</scope>
</reference>
<evidence type="ECO:0000256" key="12">
    <source>
        <dbReference type="ARBA" id="ARBA00070745"/>
    </source>
</evidence>
<dbReference type="GO" id="GO:0044210">
    <property type="term" value="P:'de novo' CTP biosynthetic process"/>
    <property type="evidence" value="ECO:0007669"/>
    <property type="project" value="UniProtKB-UniPathway"/>
</dbReference>
<dbReference type="Proteomes" id="UP000176544">
    <property type="component" value="Unassembled WGS sequence"/>
</dbReference>
<dbReference type="AlphaFoldDB" id="A0A1G1Z9E4"/>
<dbReference type="NCBIfam" id="TIGR00337">
    <property type="entry name" value="PyrG"/>
    <property type="match status" value="1"/>
</dbReference>
<dbReference type="PANTHER" id="PTHR11550:SF0">
    <property type="entry name" value="CTP SYNTHASE-RELATED"/>
    <property type="match status" value="1"/>
</dbReference>
<evidence type="ECO:0000256" key="3">
    <source>
        <dbReference type="ARBA" id="ARBA00012291"/>
    </source>
</evidence>
<protein>
    <recommendedName>
        <fullName evidence="12">CTP synthase</fullName>
        <ecNumber evidence="3">6.3.4.2</ecNumber>
    </recommendedName>
    <alternativeName>
        <fullName evidence="14">Cytidine 5'-triphosphate synthase</fullName>
    </alternativeName>
    <alternativeName>
        <fullName evidence="15">Cytidine triphosphate synthetase</fullName>
    </alternativeName>
    <alternativeName>
        <fullName evidence="13">UTP--ammonia ligase</fullName>
    </alternativeName>
</protein>
<dbReference type="GO" id="GO:0042802">
    <property type="term" value="F:identical protein binding"/>
    <property type="evidence" value="ECO:0007669"/>
    <property type="project" value="TreeGrafter"/>
</dbReference>
<dbReference type="GO" id="GO:0005524">
    <property type="term" value="F:ATP binding"/>
    <property type="evidence" value="ECO:0007669"/>
    <property type="project" value="UniProtKB-KW"/>
</dbReference>
<feature type="domain" description="Glutamine amidotransferase" evidence="16">
    <location>
        <begin position="308"/>
        <end position="531"/>
    </location>
</feature>
<keyword evidence="8" id="KW-0460">Magnesium</keyword>
<dbReference type="PROSITE" id="PS51273">
    <property type="entry name" value="GATASE_TYPE_1"/>
    <property type="match status" value="1"/>
</dbReference>
<name>A0A1G1Z9E4_9BACT</name>
<evidence type="ECO:0000256" key="5">
    <source>
        <dbReference type="ARBA" id="ARBA00022723"/>
    </source>
</evidence>
<dbReference type="UniPathway" id="UPA00159">
    <property type="reaction ID" value="UER00277"/>
</dbReference>
<dbReference type="GO" id="GO:0019856">
    <property type="term" value="P:pyrimidine nucleobase biosynthetic process"/>
    <property type="evidence" value="ECO:0007669"/>
    <property type="project" value="TreeGrafter"/>
</dbReference>
<evidence type="ECO:0000259" key="16">
    <source>
        <dbReference type="Pfam" id="PF00117"/>
    </source>
</evidence>
<organism evidence="18 19">
    <name type="scientific">Candidatus Colwellbacteria bacterium RIFCSPLOWO2_02_FULL_45_11</name>
    <dbReference type="NCBI Taxonomy" id="1797692"/>
    <lineage>
        <taxon>Bacteria</taxon>
        <taxon>Candidatus Colwelliibacteriota</taxon>
    </lineage>
</organism>
<keyword evidence="4" id="KW-0436">Ligase</keyword>
<dbReference type="FunFam" id="3.40.50.880:FF:000002">
    <property type="entry name" value="CTP synthase"/>
    <property type="match status" value="1"/>
</dbReference>
<dbReference type="EC" id="6.3.4.2" evidence="3"/>
<evidence type="ECO:0000256" key="14">
    <source>
        <dbReference type="ARBA" id="ARBA00079941"/>
    </source>
</evidence>
<evidence type="ECO:0000256" key="9">
    <source>
        <dbReference type="ARBA" id="ARBA00022962"/>
    </source>
</evidence>
<evidence type="ECO:0000256" key="10">
    <source>
        <dbReference type="ARBA" id="ARBA00022975"/>
    </source>
</evidence>
<keyword evidence="5" id="KW-0479">Metal-binding</keyword>
<keyword evidence="7" id="KW-0067">ATP-binding</keyword>
<keyword evidence="6" id="KW-0547">Nucleotide-binding</keyword>
<dbReference type="InterPro" id="IPR017926">
    <property type="entry name" value="GATASE"/>
</dbReference>
<dbReference type="Pfam" id="PF06418">
    <property type="entry name" value="CTP_synth_N"/>
    <property type="match status" value="1"/>
</dbReference>
<evidence type="ECO:0000259" key="17">
    <source>
        <dbReference type="Pfam" id="PF06418"/>
    </source>
</evidence>
<dbReference type="InterPro" id="IPR029062">
    <property type="entry name" value="Class_I_gatase-like"/>
</dbReference>
<dbReference type="SUPFAM" id="SSF52540">
    <property type="entry name" value="P-loop containing nucleoside triphosphate hydrolases"/>
    <property type="match status" value="1"/>
</dbReference>
<evidence type="ECO:0000256" key="8">
    <source>
        <dbReference type="ARBA" id="ARBA00022842"/>
    </source>
</evidence>
<proteinExistence type="inferred from homology"/>
<comment type="pathway">
    <text evidence="1">Pyrimidine metabolism; CTP biosynthesis via de novo pathway; CTP from UDP: step 2/2.</text>
</comment>
<dbReference type="InterPro" id="IPR004468">
    <property type="entry name" value="CTP_synthase"/>
</dbReference>
<evidence type="ECO:0000256" key="2">
    <source>
        <dbReference type="ARBA" id="ARBA00007533"/>
    </source>
</evidence>
<evidence type="ECO:0000256" key="6">
    <source>
        <dbReference type="ARBA" id="ARBA00022741"/>
    </source>
</evidence>
<evidence type="ECO:0000256" key="15">
    <source>
        <dbReference type="ARBA" id="ARBA00083191"/>
    </source>
</evidence>
<sequence length="535" mass="59868">MAKRKYIFVTGGVMSGVGKGVATASIGKILQSRGHKITAVKIDPYVNVDAGTMNPTEHGEVFVLDDGGECDQDLGNYERFLDRNFSRLNSLTTGSVYLSVINKERALKYKGRCVEVVPHIPLQVIEDLNAAADHDKADIVLVEIGGTVGEYQNILFLETIRFLKLAHPDDVITILVSYLPMRNRDNELKTKPTQYAVRTLNSTGIQPDMILARAPLPLDNKRREKIALNCNLSIEDVISAPEVDDVYEIPIQLDKAGVADRLSKKLGLTKRKRDMKEWTRFVGKIKRLKKEVRIGIVGKYFGTGDFILSDSYLSVIESVKYASYALGVKPKIDWVDAGKWKTLNQYDGIIVPGGFGSRDIEGKIRAIRYAREKKVPFLGLCYGMQLATIEFARNVAGLRGANSTEIDKKTRYPVIDVIPDQKEKLEKAKYGGTMRLGAYPAVLGRETIAANAYGKRKISERHRHRYEVNPEYIKKLESKGLVFSGKSPDGILMEIAELPKKKHPFFLGTQFHPELKSRPMSPHPLFLAFIKAALK</sequence>
<dbReference type="EMBL" id="MHJA01000012">
    <property type="protein sequence ID" value="OGY61124.1"/>
    <property type="molecule type" value="Genomic_DNA"/>
</dbReference>
<dbReference type="STRING" id="1797692.A3I33_01410"/>
<evidence type="ECO:0000313" key="19">
    <source>
        <dbReference type="Proteomes" id="UP000176544"/>
    </source>
</evidence>
<dbReference type="GO" id="GO:0003883">
    <property type="term" value="F:CTP synthase activity"/>
    <property type="evidence" value="ECO:0007669"/>
    <property type="project" value="UniProtKB-EC"/>
</dbReference>